<proteinExistence type="predicted"/>
<organism evidence="1 2">
    <name type="scientific">Tanacetum coccineum</name>
    <dbReference type="NCBI Taxonomy" id="301880"/>
    <lineage>
        <taxon>Eukaryota</taxon>
        <taxon>Viridiplantae</taxon>
        <taxon>Streptophyta</taxon>
        <taxon>Embryophyta</taxon>
        <taxon>Tracheophyta</taxon>
        <taxon>Spermatophyta</taxon>
        <taxon>Magnoliopsida</taxon>
        <taxon>eudicotyledons</taxon>
        <taxon>Gunneridae</taxon>
        <taxon>Pentapetalae</taxon>
        <taxon>asterids</taxon>
        <taxon>campanulids</taxon>
        <taxon>Asterales</taxon>
        <taxon>Asteraceae</taxon>
        <taxon>Asteroideae</taxon>
        <taxon>Anthemideae</taxon>
        <taxon>Anthemidinae</taxon>
        <taxon>Tanacetum</taxon>
    </lineage>
</organism>
<reference evidence="1" key="1">
    <citation type="journal article" date="2022" name="Int. J. Mol. Sci.">
        <title>Draft Genome of Tanacetum Coccineum: Genomic Comparison of Closely Related Tanacetum-Family Plants.</title>
        <authorList>
            <person name="Yamashiro T."/>
            <person name="Shiraishi A."/>
            <person name="Nakayama K."/>
            <person name="Satake H."/>
        </authorList>
    </citation>
    <scope>NUCLEOTIDE SEQUENCE</scope>
</reference>
<keyword evidence="2" id="KW-1185">Reference proteome</keyword>
<dbReference type="Proteomes" id="UP001151760">
    <property type="component" value="Unassembled WGS sequence"/>
</dbReference>
<gene>
    <name evidence="1" type="ORF">Tco_1112337</name>
</gene>
<dbReference type="EMBL" id="BQNB010021017">
    <property type="protein sequence ID" value="GJU01999.1"/>
    <property type="molecule type" value="Genomic_DNA"/>
</dbReference>
<protein>
    <submittedName>
        <fullName evidence="1">Uncharacterized protein</fullName>
    </submittedName>
</protein>
<reference evidence="1" key="2">
    <citation type="submission" date="2022-01" db="EMBL/GenBank/DDBJ databases">
        <authorList>
            <person name="Yamashiro T."/>
            <person name="Shiraishi A."/>
            <person name="Satake H."/>
            <person name="Nakayama K."/>
        </authorList>
    </citation>
    <scope>NUCLEOTIDE SEQUENCE</scope>
</reference>
<comment type="caution">
    <text evidence="1">The sequence shown here is derived from an EMBL/GenBank/DDBJ whole genome shotgun (WGS) entry which is preliminary data.</text>
</comment>
<accession>A0ABQ5IPF0</accession>
<name>A0ABQ5IPF0_9ASTR</name>
<evidence type="ECO:0000313" key="1">
    <source>
        <dbReference type="EMBL" id="GJU01999.1"/>
    </source>
</evidence>
<sequence length="114" mass="13165">MDYLRTTEAELGIDLDRPLSEQDPLDRLNDLANKKRKHADYIHDFSRANKRLKSSVQYKDHPAGTVLNEPVLDIHQGPGIDDHARTFSSLLLAEIDKRNLNPLKKIRVIEQLRQ</sequence>
<evidence type="ECO:0000313" key="2">
    <source>
        <dbReference type="Proteomes" id="UP001151760"/>
    </source>
</evidence>